<feature type="transmembrane region" description="Helical" evidence="5">
    <location>
        <begin position="87"/>
        <end position="107"/>
    </location>
</feature>
<proteinExistence type="predicted"/>
<sequence length="186" mass="20862">MHGMTDSTCSFDCIFWMLAVSFLWGLTNPFLRVVSKCKQQVQPTHSSLKGIFFSIIVPSVNALQMLFTALISHLLGERLMSCRSTSGSFLILSGTCPVFFGNHLSIFPFCTLRGRERVWTSIIAVPNRSPKILSEESNEPFLPPSRGIIEDILGILLLKYAEPQLRASQIQLDKNAEPPWDPDPTY</sequence>
<feature type="transmembrane region" description="Helical" evidence="5">
    <location>
        <begin position="51"/>
        <end position="75"/>
    </location>
</feature>
<dbReference type="PANTHER" id="PTHR28668:SF1">
    <property type="entry name" value="TRANSMEMBRANE PROTEIN 234"/>
    <property type="match status" value="1"/>
</dbReference>
<evidence type="ECO:0000256" key="3">
    <source>
        <dbReference type="ARBA" id="ARBA00022989"/>
    </source>
</evidence>
<evidence type="ECO:0000256" key="2">
    <source>
        <dbReference type="ARBA" id="ARBA00022692"/>
    </source>
</evidence>
<feature type="transmembrane region" description="Helical" evidence="5">
    <location>
        <begin position="14"/>
        <end position="31"/>
    </location>
</feature>
<evidence type="ECO:0000256" key="5">
    <source>
        <dbReference type="SAM" id="Phobius"/>
    </source>
</evidence>
<evidence type="ECO:0000256" key="1">
    <source>
        <dbReference type="ARBA" id="ARBA00004141"/>
    </source>
</evidence>
<keyword evidence="6" id="KW-1185">Reference proteome</keyword>
<dbReference type="Proteomes" id="UP000095283">
    <property type="component" value="Unplaced"/>
</dbReference>
<keyword evidence="2 5" id="KW-0812">Transmembrane</keyword>
<comment type="subcellular location">
    <subcellularLocation>
        <location evidence="1">Membrane</location>
        <topology evidence="1">Multi-pass membrane protein</topology>
    </subcellularLocation>
</comment>
<name>A0A1I7W8B4_HETBA</name>
<keyword evidence="4 5" id="KW-0472">Membrane</keyword>
<protein>
    <submittedName>
        <fullName evidence="7">Transmembrane protein 234 homolog</fullName>
    </submittedName>
</protein>
<dbReference type="WBParaSite" id="Hba_00876">
    <property type="protein sequence ID" value="Hba_00876"/>
    <property type="gene ID" value="Hba_00876"/>
</dbReference>
<dbReference type="GO" id="GO:0016020">
    <property type="term" value="C:membrane"/>
    <property type="evidence" value="ECO:0007669"/>
    <property type="project" value="UniProtKB-SubCell"/>
</dbReference>
<evidence type="ECO:0000256" key="4">
    <source>
        <dbReference type="ARBA" id="ARBA00023136"/>
    </source>
</evidence>
<evidence type="ECO:0000313" key="6">
    <source>
        <dbReference type="Proteomes" id="UP000095283"/>
    </source>
</evidence>
<keyword evidence="3 5" id="KW-1133">Transmembrane helix</keyword>
<dbReference type="InterPro" id="IPR018908">
    <property type="entry name" value="TMEM234"/>
</dbReference>
<evidence type="ECO:0000313" key="7">
    <source>
        <dbReference type="WBParaSite" id="Hba_00876"/>
    </source>
</evidence>
<organism evidence="6 7">
    <name type="scientific">Heterorhabditis bacteriophora</name>
    <name type="common">Entomopathogenic nematode worm</name>
    <dbReference type="NCBI Taxonomy" id="37862"/>
    <lineage>
        <taxon>Eukaryota</taxon>
        <taxon>Metazoa</taxon>
        <taxon>Ecdysozoa</taxon>
        <taxon>Nematoda</taxon>
        <taxon>Chromadorea</taxon>
        <taxon>Rhabditida</taxon>
        <taxon>Rhabditina</taxon>
        <taxon>Rhabditomorpha</taxon>
        <taxon>Strongyloidea</taxon>
        <taxon>Heterorhabditidae</taxon>
        <taxon>Heterorhabditis</taxon>
    </lineage>
</organism>
<dbReference type="PANTHER" id="PTHR28668">
    <property type="entry name" value="TRANSMEMBRANE PROTEIN 234"/>
    <property type="match status" value="1"/>
</dbReference>
<accession>A0A1I7W8B4</accession>
<reference evidence="7" key="1">
    <citation type="submission" date="2016-11" db="UniProtKB">
        <authorList>
            <consortium name="WormBaseParasite"/>
        </authorList>
    </citation>
    <scope>IDENTIFICATION</scope>
</reference>
<dbReference type="AlphaFoldDB" id="A0A1I7W8B4"/>